<gene>
    <name evidence="2" type="ORF">IPOD504_LOCUS6717</name>
</gene>
<dbReference type="PANTHER" id="PTHR10174:SF222">
    <property type="entry name" value="GH10083P-RELATED"/>
    <property type="match status" value="1"/>
</dbReference>
<reference evidence="2" key="1">
    <citation type="submission" date="2022-03" db="EMBL/GenBank/DDBJ databases">
        <authorList>
            <person name="Martin H S."/>
        </authorList>
    </citation>
    <scope>NUCLEOTIDE SEQUENCE</scope>
</reference>
<dbReference type="Gene3D" id="3.40.525.10">
    <property type="entry name" value="CRAL-TRIO lipid binding domain"/>
    <property type="match status" value="1"/>
</dbReference>
<dbReference type="CDD" id="cd00170">
    <property type="entry name" value="SEC14"/>
    <property type="match status" value="1"/>
</dbReference>
<keyword evidence="3" id="KW-1185">Reference proteome</keyword>
<feature type="domain" description="CRAL-TRIO" evidence="1">
    <location>
        <begin position="155"/>
        <end position="251"/>
    </location>
</feature>
<dbReference type="InterPro" id="IPR036273">
    <property type="entry name" value="CRAL/TRIO_N_dom_sf"/>
</dbReference>
<dbReference type="PANTHER" id="PTHR10174">
    <property type="entry name" value="ALPHA-TOCOPHEROL TRANSFER PROTEIN-RELATED"/>
    <property type="match status" value="1"/>
</dbReference>
<evidence type="ECO:0000313" key="2">
    <source>
        <dbReference type="EMBL" id="CAH2049269.1"/>
    </source>
</evidence>
<name>A0ABN8I6Z1_9NEOP</name>
<dbReference type="EMBL" id="OW152831">
    <property type="protein sequence ID" value="CAH2049269.1"/>
    <property type="molecule type" value="Genomic_DNA"/>
</dbReference>
<accession>A0ABN8I6Z1</accession>
<dbReference type="InterPro" id="IPR036865">
    <property type="entry name" value="CRAL-TRIO_dom_sf"/>
</dbReference>
<organism evidence="2 3">
    <name type="scientific">Iphiclides podalirius</name>
    <name type="common">scarce swallowtail</name>
    <dbReference type="NCBI Taxonomy" id="110791"/>
    <lineage>
        <taxon>Eukaryota</taxon>
        <taxon>Metazoa</taxon>
        <taxon>Ecdysozoa</taxon>
        <taxon>Arthropoda</taxon>
        <taxon>Hexapoda</taxon>
        <taxon>Insecta</taxon>
        <taxon>Pterygota</taxon>
        <taxon>Neoptera</taxon>
        <taxon>Endopterygota</taxon>
        <taxon>Lepidoptera</taxon>
        <taxon>Glossata</taxon>
        <taxon>Ditrysia</taxon>
        <taxon>Papilionoidea</taxon>
        <taxon>Papilionidae</taxon>
        <taxon>Papilioninae</taxon>
        <taxon>Iphiclides</taxon>
    </lineage>
</organism>
<dbReference type="Proteomes" id="UP000837857">
    <property type="component" value="Chromosome 19"/>
</dbReference>
<dbReference type="InterPro" id="IPR001251">
    <property type="entry name" value="CRAL-TRIO_dom"/>
</dbReference>
<evidence type="ECO:0000313" key="3">
    <source>
        <dbReference type="Proteomes" id="UP000837857"/>
    </source>
</evidence>
<protein>
    <recommendedName>
        <fullName evidence="1">CRAL-TRIO domain-containing protein</fullName>
    </recommendedName>
</protein>
<dbReference type="Pfam" id="PF00650">
    <property type="entry name" value="CRAL_TRIO"/>
    <property type="match status" value="1"/>
</dbReference>
<feature type="non-terminal residue" evidence="2">
    <location>
        <position position="1"/>
    </location>
</feature>
<evidence type="ECO:0000259" key="1">
    <source>
        <dbReference type="PROSITE" id="PS50191"/>
    </source>
</evidence>
<proteinExistence type="predicted"/>
<dbReference type="PROSITE" id="PS50191">
    <property type="entry name" value="CRAL_TRIO"/>
    <property type="match status" value="1"/>
</dbReference>
<dbReference type="SUPFAM" id="SSF52087">
    <property type="entry name" value="CRAL/TRIO domain"/>
    <property type="match status" value="1"/>
</dbReference>
<dbReference type="SUPFAM" id="SSF46938">
    <property type="entry name" value="CRAL/TRIO N-terminal domain"/>
    <property type="match status" value="1"/>
</dbReference>
<sequence length="300" mass="35265">MNQVISSKKKISGLLIKRNLSKMPQDQQDIALIKEWLAKEPHLPRDLDDFVLKKFLHSCYGSLERTKRCIEKFCTTRSVMSEVYTTRDPISPKIQTAFSITNISTYEANNQEILIHQFEDPTLEKFQFYDILKSFSIQADMWIKTTKFLPDGHIIILDMNNYSLRMIPRVNFFFFREFLIYLLEAMPVRVKQIYGINAPSFYDKLFVLVKPALPAEICDMIRFLPDTQSLHEFIDKKYLPLEYGGDAPSMKKQHEDWIVQIQDERSMFHDDLWKADLKKKPKSNSFESSMNGSFKTLCID</sequence>